<keyword evidence="6" id="KW-1185">Reference proteome</keyword>
<dbReference type="CDD" id="cd12148">
    <property type="entry name" value="fungal_TF_MHR"/>
    <property type="match status" value="1"/>
</dbReference>
<dbReference type="PANTHER" id="PTHR47655">
    <property type="entry name" value="QUINIC ACID UTILIZATION ACTIVATOR"/>
    <property type="match status" value="1"/>
</dbReference>
<dbReference type="Proteomes" id="UP001174934">
    <property type="component" value="Unassembled WGS sequence"/>
</dbReference>
<feature type="compositionally biased region" description="Basic and acidic residues" evidence="3">
    <location>
        <begin position="123"/>
        <end position="132"/>
    </location>
</feature>
<dbReference type="GO" id="GO:0003677">
    <property type="term" value="F:DNA binding"/>
    <property type="evidence" value="ECO:0007669"/>
    <property type="project" value="InterPro"/>
</dbReference>
<dbReference type="SUPFAM" id="SSF57701">
    <property type="entry name" value="Zn2/Cys6 DNA-binding domain"/>
    <property type="match status" value="1"/>
</dbReference>
<dbReference type="SMART" id="SM00906">
    <property type="entry name" value="Fungal_trans"/>
    <property type="match status" value="1"/>
</dbReference>
<gene>
    <name evidence="5" type="ORF">B0T17DRAFT_500124</name>
</gene>
<keyword evidence="1" id="KW-0479">Metal-binding</keyword>
<reference evidence="5" key="1">
    <citation type="submission" date="2023-06" db="EMBL/GenBank/DDBJ databases">
        <title>Genome-scale phylogeny and comparative genomics of the fungal order Sordariales.</title>
        <authorList>
            <consortium name="Lawrence Berkeley National Laboratory"/>
            <person name="Hensen N."/>
            <person name="Bonometti L."/>
            <person name="Westerberg I."/>
            <person name="Brannstrom I.O."/>
            <person name="Guillou S."/>
            <person name="Cros-Aarteil S."/>
            <person name="Calhoun S."/>
            <person name="Haridas S."/>
            <person name="Kuo A."/>
            <person name="Mondo S."/>
            <person name="Pangilinan J."/>
            <person name="Riley R."/>
            <person name="LaButti K."/>
            <person name="Andreopoulos B."/>
            <person name="Lipzen A."/>
            <person name="Chen C."/>
            <person name="Yanf M."/>
            <person name="Daum C."/>
            <person name="Ng V."/>
            <person name="Clum A."/>
            <person name="Steindorff A."/>
            <person name="Ohm R."/>
            <person name="Martin F."/>
            <person name="Silar P."/>
            <person name="Natvig D."/>
            <person name="Lalanne C."/>
            <person name="Gautier V."/>
            <person name="Ament-velasquez S.L."/>
            <person name="Kruys A."/>
            <person name="Hutchinson M.I."/>
            <person name="Powell A.J."/>
            <person name="Barry K."/>
            <person name="Miller A.N."/>
            <person name="Grigoriev I.V."/>
            <person name="Debuchy R."/>
            <person name="Gladieux P."/>
            <person name="Thoren M.H."/>
            <person name="Johannesson H."/>
        </authorList>
    </citation>
    <scope>NUCLEOTIDE SEQUENCE</scope>
    <source>
        <strain evidence="5">SMH3391-2</strain>
    </source>
</reference>
<proteinExistence type="predicted"/>
<organism evidence="5 6">
    <name type="scientific">Bombardia bombarda</name>
    <dbReference type="NCBI Taxonomy" id="252184"/>
    <lineage>
        <taxon>Eukaryota</taxon>
        <taxon>Fungi</taxon>
        <taxon>Dikarya</taxon>
        <taxon>Ascomycota</taxon>
        <taxon>Pezizomycotina</taxon>
        <taxon>Sordariomycetes</taxon>
        <taxon>Sordariomycetidae</taxon>
        <taxon>Sordariales</taxon>
        <taxon>Lasiosphaeriaceae</taxon>
        <taxon>Bombardia</taxon>
    </lineage>
</organism>
<dbReference type="EMBL" id="JAULSR010000010">
    <property type="protein sequence ID" value="KAK0610523.1"/>
    <property type="molecule type" value="Genomic_DNA"/>
</dbReference>
<dbReference type="InterPro" id="IPR052783">
    <property type="entry name" value="Metabolic/Drug-Res_Regulator"/>
</dbReference>
<dbReference type="PANTHER" id="PTHR47655:SF2">
    <property type="entry name" value="QUINIC ACID UTILIZATION ACTIVATOR"/>
    <property type="match status" value="1"/>
</dbReference>
<dbReference type="GO" id="GO:0008270">
    <property type="term" value="F:zinc ion binding"/>
    <property type="evidence" value="ECO:0007669"/>
    <property type="project" value="InterPro"/>
</dbReference>
<name>A0AA39TWR7_9PEZI</name>
<dbReference type="GO" id="GO:0006351">
    <property type="term" value="P:DNA-templated transcription"/>
    <property type="evidence" value="ECO:0007669"/>
    <property type="project" value="InterPro"/>
</dbReference>
<dbReference type="GO" id="GO:0045944">
    <property type="term" value="P:positive regulation of transcription by RNA polymerase II"/>
    <property type="evidence" value="ECO:0007669"/>
    <property type="project" value="TreeGrafter"/>
</dbReference>
<dbReference type="PROSITE" id="PS50048">
    <property type="entry name" value="ZN2_CY6_FUNGAL_2"/>
    <property type="match status" value="1"/>
</dbReference>
<evidence type="ECO:0000256" key="1">
    <source>
        <dbReference type="ARBA" id="ARBA00022723"/>
    </source>
</evidence>
<feature type="compositionally biased region" description="Polar residues" evidence="3">
    <location>
        <begin position="187"/>
        <end position="199"/>
    </location>
</feature>
<evidence type="ECO:0000259" key="4">
    <source>
        <dbReference type="PROSITE" id="PS50048"/>
    </source>
</evidence>
<feature type="region of interest" description="Disordered" evidence="3">
    <location>
        <begin position="148"/>
        <end position="223"/>
    </location>
</feature>
<feature type="region of interest" description="Disordered" evidence="3">
    <location>
        <begin position="1"/>
        <end position="24"/>
    </location>
</feature>
<evidence type="ECO:0000313" key="5">
    <source>
        <dbReference type="EMBL" id="KAK0610523.1"/>
    </source>
</evidence>
<dbReference type="GO" id="GO:0000981">
    <property type="term" value="F:DNA-binding transcription factor activity, RNA polymerase II-specific"/>
    <property type="evidence" value="ECO:0007669"/>
    <property type="project" value="InterPro"/>
</dbReference>
<dbReference type="Pfam" id="PF00172">
    <property type="entry name" value="Zn_clus"/>
    <property type="match status" value="1"/>
</dbReference>
<dbReference type="PROSITE" id="PS00463">
    <property type="entry name" value="ZN2_CY6_FUNGAL_1"/>
    <property type="match status" value="1"/>
</dbReference>
<comment type="caution">
    <text evidence="5">The sequence shown here is derived from an EMBL/GenBank/DDBJ whole genome shotgun (WGS) entry which is preliminary data.</text>
</comment>
<dbReference type="InterPro" id="IPR001138">
    <property type="entry name" value="Zn2Cys6_DnaBD"/>
</dbReference>
<dbReference type="Gene3D" id="4.10.240.10">
    <property type="entry name" value="Zn(2)-C6 fungal-type DNA-binding domain"/>
    <property type="match status" value="1"/>
</dbReference>
<evidence type="ECO:0000313" key="6">
    <source>
        <dbReference type="Proteomes" id="UP001174934"/>
    </source>
</evidence>
<protein>
    <submittedName>
        <fullName evidence="5">Fungal-specific transcription factor domain-containing protein</fullName>
    </submittedName>
</protein>
<evidence type="ECO:0000256" key="2">
    <source>
        <dbReference type="ARBA" id="ARBA00023242"/>
    </source>
</evidence>
<dbReference type="InterPro" id="IPR007219">
    <property type="entry name" value="XnlR_reg_dom"/>
</dbReference>
<evidence type="ECO:0000256" key="3">
    <source>
        <dbReference type="SAM" id="MobiDB-lite"/>
    </source>
</evidence>
<dbReference type="CDD" id="cd00067">
    <property type="entry name" value="GAL4"/>
    <property type="match status" value="1"/>
</dbReference>
<feature type="region of interest" description="Disordered" evidence="3">
    <location>
        <begin position="119"/>
        <end position="138"/>
    </location>
</feature>
<accession>A0AA39TWR7</accession>
<keyword evidence="2" id="KW-0539">Nucleus</keyword>
<dbReference type="AlphaFoldDB" id="A0AA39TWR7"/>
<dbReference type="SMART" id="SM00066">
    <property type="entry name" value="GAL4"/>
    <property type="match status" value="1"/>
</dbReference>
<feature type="compositionally biased region" description="Low complexity" evidence="3">
    <location>
        <begin position="10"/>
        <end position="24"/>
    </location>
</feature>
<sequence>MPSKRKAAKADSPSDTVSVPSPVPPAAITALAPVKRQRVSRACDQCRAAREKCDGKQALCAPCLSQNRPCAYSASPKKRGVQTGYIRTLELALAWLFEKVPGCEEALDVVLFQQGSQGQDVLTGKDPRGTERLHKRWRRSRVHRGIDRILSGDNGLSPFPDKRFPSEEASDIEGDASRAGSSLPAGPQSSDTGQGQLSSAPDRGTLRSSSIPPEPGPSWQTPLPAIESHQTIHTHDIGAPSSTSPRRLKLPANHWRLLDIYFSYTHSWLPILDKQALFQASYLYSDQGLLIVPEDSSSAVHAELWSALALASFQDAASSKSLSAHSIYRDNLSPSQVYEIARRLIPPETGPFQVHHSRALLLLSLVNLGRGHMTSAWLLIGLAIRIFLDISANQPVGHSRQQQRMQSVLVACFMLDTIVSVRYDKPAHLKAEDIVNELPIPEDGLDQWEPWAPCEGFGISTAASQVSRNPAYCLSTFNQLYGILKLVARRTSARIGIAPVEERAMPLASQIQQLIDLNSPFGTFATSHDTGSASVPTAYLIRTVYLWAAALVDPQTDPYLSLMRETLYQYQKRFGICGMPPFISSCLISLTNQPNRATLSGHHKERLEELISAYSSPWGEEGRNRDLLADSSTSHQTSHLTPPATSNIPYLTMAPPPLYNHPSFPTQPSQASSSERGYRAFNNLRFPGAIDMYHQRSVAFPRSTSSATLLHHRNMRNVVDMQQSSNIIPGIDLSRQNFAVPYAGFNGSRWVDYDALLDDFASTECTDPVDVDPKFMANLGFAPGCDSSEILSCGFGET</sequence>
<feature type="domain" description="Zn(2)-C6 fungal-type" evidence="4">
    <location>
        <begin position="42"/>
        <end position="72"/>
    </location>
</feature>
<dbReference type="Pfam" id="PF04082">
    <property type="entry name" value="Fungal_trans"/>
    <property type="match status" value="1"/>
</dbReference>
<dbReference type="InterPro" id="IPR036864">
    <property type="entry name" value="Zn2-C6_fun-type_DNA-bd_sf"/>
</dbReference>